<feature type="coiled-coil region" evidence="1">
    <location>
        <begin position="131"/>
        <end position="221"/>
    </location>
</feature>
<keyword evidence="4" id="KW-1185">Reference proteome</keyword>
<feature type="coiled-coil region" evidence="1">
    <location>
        <begin position="61"/>
        <end position="99"/>
    </location>
</feature>
<name>A0A9D4YTY3_CHLVU</name>
<dbReference type="GO" id="GO:0005737">
    <property type="term" value="C:cytoplasm"/>
    <property type="evidence" value="ECO:0007669"/>
    <property type="project" value="TreeGrafter"/>
</dbReference>
<dbReference type="AlphaFoldDB" id="A0A9D4YTY3"/>
<comment type="caution">
    <text evidence="3">The sequence shown here is derived from an EMBL/GenBank/DDBJ whole genome shotgun (WGS) entry which is preliminary data.</text>
</comment>
<dbReference type="Proteomes" id="UP001055712">
    <property type="component" value="Unassembled WGS sequence"/>
</dbReference>
<sequence length="920" mass="99281">MTNETRSPHEQAPEDPLMQQQATPATELVVEPEAAATEPAAAPEPAAKEMADLPSDHPLLRRAQEALRRQLSDQKLRLQEELRERRKALKDAKQRREDVGVELYGFQQHLAKLQTSLEQASDEHGAAAAARARADSTLAALRSQVAEEEAAADASKAQVEAVQKELDRLAAALRAVQAHNDAVASEVAVAKRATYATEGAVQALEVQTRQQDQLIDSMQQQLRRLGRQAEVQAAALLVQRSETGAARQLSAAALADMETVAFEKKQLLGQWRSSLVAMQKRNASLEALHAALRSLEEQHGSVLNEGQGYRRQLAQQRQRNEQAADVVERLVAQAARVAAQVEDVQQRQQKLTESHESLQQQLAARQRELEESTAATGKLAAQRTVLDRQLAKLGQQAAAAEQAALERLGQQTFAEQGAQHVLRDIEAVRAAVRDKEAAAEQLEAALSRLQADAAASHAGGDRLAALLAGLEATVAARAAAVAGLEAEMKLGHADVEAKARQVEALNRRYQKLLDGGKDVETGPLEATIANLQREITAKEAAGREVQRRWIVVQGQLVAAQADNAEQAEVVAAQRAQQAVLQQKRARLEAQLQAQQREAQALSKALAGVRAETSRLNALLADAAGQHSALHEDNVLLEGRLGGALKALEARWLALSQSIQALREQRAAALAALVEGEREVMVWERRVQLEKEMQEAVDPAYGNEELAAARREVARLTHAAAALARDQEALVGELERAVEKREAIGTKARLAQSQRVQDMTASQARRQAEELQRAAARAEREARAAGGRVEQMGQQLVEVQAAAATAGAECAALHGQQEGVQAEVEGLSQERHKALVATSLKQREARRYEDVVAGRYKPAAATLTAPEQGGGDLAAALAAETERAQLKQDKLQAAVQRVAAEEAAARPALERVLAHAAAMAV</sequence>
<protein>
    <recommendedName>
        <fullName evidence="5">Coiled-coil domain-containing protein 40</fullName>
    </recommendedName>
</protein>
<keyword evidence="1" id="KW-0175">Coiled coil</keyword>
<reference evidence="3" key="1">
    <citation type="journal article" date="2019" name="Plant J.">
        <title>Chlorella vulgaris genome assembly and annotation reveals the molecular basis for metabolic acclimation to high light conditions.</title>
        <authorList>
            <person name="Cecchin M."/>
            <person name="Marcolungo L."/>
            <person name="Rossato M."/>
            <person name="Girolomoni L."/>
            <person name="Cosentino E."/>
            <person name="Cuine S."/>
            <person name="Li-Beisson Y."/>
            <person name="Delledonne M."/>
            <person name="Ballottari M."/>
        </authorList>
    </citation>
    <scope>NUCLEOTIDE SEQUENCE</scope>
    <source>
        <strain evidence="3">211/11P</strain>
    </source>
</reference>
<evidence type="ECO:0000313" key="3">
    <source>
        <dbReference type="EMBL" id="KAI3426120.1"/>
    </source>
</evidence>
<feature type="coiled-coil region" evidence="1">
    <location>
        <begin position="644"/>
        <end position="678"/>
    </location>
</feature>
<reference evidence="3" key="2">
    <citation type="submission" date="2020-11" db="EMBL/GenBank/DDBJ databases">
        <authorList>
            <person name="Cecchin M."/>
            <person name="Marcolungo L."/>
            <person name="Rossato M."/>
            <person name="Girolomoni L."/>
            <person name="Cosentino E."/>
            <person name="Cuine S."/>
            <person name="Li-Beisson Y."/>
            <person name="Delledonne M."/>
            <person name="Ballottari M."/>
        </authorList>
    </citation>
    <scope>NUCLEOTIDE SEQUENCE</scope>
    <source>
        <strain evidence="3">211/11P</strain>
        <tissue evidence="3">Whole cell</tissue>
    </source>
</reference>
<dbReference type="InterPro" id="IPR037386">
    <property type="entry name" value="CCDC40"/>
</dbReference>
<feature type="coiled-coil region" evidence="1">
    <location>
        <begin position="528"/>
        <end position="611"/>
    </location>
</feature>
<dbReference type="PANTHER" id="PTHR16275:SF8">
    <property type="entry name" value="COILED-COIL DOMAIN-CONTAINING PROTEIN 40"/>
    <property type="match status" value="1"/>
</dbReference>
<feature type="coiled-coil region" evidence="1">
    <location>
        <begin position="278"/>
        <end position="375"/>
    </location>
</feature>
<evidence type="ECO:0000313" key="4">
    <source>
        <dbReference type="Proteomes" id="UP001055712"/>
    </source>
</evidence>
<feature type="compositionally biased region" description="Basic and acidic residues" evidence="2">
    <location>
        <begin position="46"/>
        <end position="59"/>
    </location>
</feature>
<evidence type="ECO:0008006" key="5">
    <source>
        <dbReference type="Google" id="ProtNLM"/>
    </source>
</evidence>
<feature type="region of interest" description="Disordered" evidence="2">
    <location>
        <begin position="1"/>
        <end position="59"/>
    </location>
</feature>
<gene>
    <name evidence="3" type="ORF">D9Q98_008499</name>
</gene>
<dbReference type="EMBL" id="SIDB01000011">
    <property type="protein sequence ID" value="KAI3426120.1"/>
    <property type="molecule type" value="Genomic_DNA"/>
</dbReference>
<evidence type="ECO:0000256" key="2">
    <source>
        <dbReference type="SAM" id="MobiDB-lite"/>
    </source>
</evidence>
<proteinExistence type="predicted"/>
<feature type="coiled-coil region" evidence="1">
    <location>
        <begin position="760"/>
        <end position="787"/>
    </location>
</feature>
<evidence type="ECO:0000256" key="1">
    <source>
        <dbReference type="SAM" id="Coils"/>
    </source>
</evidence>
<dbReference type="OrthoDB" id="188741at2759"/>
<accession>A0A9D4YTY3</accession>
<organism evidence="3 4">
    <name type="scientific">Chlorella vulgaris</name>
    <name type="common">Green alga</name>
    <dbReference type="NCBI Taxonomy" id="3077"/>
    <lineage>
        <taxon>Eukaryota</taxon>
        <taxon>Viridiplantae</taxon>
        <taxon>Chlorophyta</taxon>
        <taxon>core chlorophytes</taxon>
        <taxon>Trebouxiophyceae</taxon>
        <taxon>Chlorellales</taxon>
        <taxon>Chlorellaceae</taxon>
        <taxon>Chlorella clade</taxon>
        <taxon>Chlorella</taxon>
    </lineage>
</organism>
<dbReference type="GO" id="GO:0035082">
    <property type="term" value="P:axoneme assembly"/>
    <property type="evidence" value="ECO:0007669"/>
    <property type="project" value="InterPro"/>
</dbReference>
<feature type="compositionally biased region" description="Basic and acidic residues" evidence="2">
    <location>
        <begin position="1"/>
        <end position="12"/>
    </location>
</feature>
<feature type="compositionally biased region" description="Low complexity" evidence="2">
    <location>
        <begin position="24"/>
        <end position="45"/>
    </location>
</feature>
<feature type="coiled-coil region" evidence="1">
    <location>
        <begin position="425"/>
        <end position="452"/>
    </location>
</feature>
<dbReference type="PANTHER" id="PTHR16275">
    <property type="entry name" value="COILED-COIL DOMAIN-CONTAINING PROTEIN 40"/>
    <property type="match status" value="1"/>
</dbReference>